<dbReference type="PROSITE" id="PS50928">
    <property type="entry name" value="ABC_TM1"/>
    <property type="match status" value="2"/>
</dbReference>
<proteinExistence type="inferred from homology"/>
<feature type="transmembrane region" description="Helical" evidence="6">
    <location>
        <begin position="510"/>
        <end position="526"/>
    </location>
</feature>
<feature type="transmembrane region" description="Helical" evidence="6">
    <location>
        <begin position="479"/>
        <end position="498"/>
    </location>
</feature>
<feature type="domain" description="ABC transmembrane type-1" evidence="8">
    <location>
        <begin position="404"/>
        <end position="618"/>
    </location>
</feature>
<feature type="transmembrane region" description="Helical" evidence="6">
    <location>
        <begin position="444"/>
        <end position="467"/>
    </location>
</feature>
<protein>
    <submittedName>
        <fullName evidence="9">ABC transporter permease subunit</fullName>
    </submittedName>
</protein>
<dbReference type="InterPro" id="IPR035906">
    <property type="entry name" value="MetI-like_sf"/>
</dbReference>
<accession>A0ABV7KP50</accession>
<feature type="transmembrane region" description="Helical" evidence="6">
    <location>
        <begin position="228"/>
        <end position="251"/>
    </location>
</feature>
<feature type="transmembrane region" description="Helical" evidence="6">
    <location>
        <begin position="81"/>
        <end position="105"/>
    </location>
</feature>
<feature type="domain" description="ABC transmembrane type-1" evidence="8">
    <location>
        <begin position="81"/>
        <end position="283"/>
    </location>
</feature>
<evidence type="ECO:0000313" key="10">
    <source>
        <dbReference type="Proteomes" id="UP001595625"/>
    </source>
</evidence>
<feature type="transmembrane region" description="Helical" evidence="6">
    <location>
        <begin position="164"/>
        <end position="186"/>
    </location>
</feature>
<feature type="transmembrane region" description="Helical" evidence="6">
    <location>
        <begin position="263"/>
        <end position="282"/>
    </location>
</feature>
<evidence type="ECO:0000256" key="5">
    <source>
        <dbReference type="ARBA" id="ARBA00023136"/>
    </source>
</evidence>
<dbReference type="SUPFAM" id="SSF161098">
    <property type="entry name" value="MetI-like"/>
    <property type="match status" value="2"/>
</dbReference>
<feature type="transmembrane region" description="Helical" evidence="6">
    <location>
        <begin position="597"/>
        <end position="618"/>
    </location>
</feature>
<evidence type="ECO:0000256" key="2">
    <source>
        <dbReference type="ARBA" id="ARBA00022448"/>
    </source>
</evidence>
<sequence length="660" mass="74750">MKKIIAILGKFIFGIVGIVLISATPAMFRGDTFFDFPAYALAVKSVITAFFTPDEWTLSYLNLSTFETVPFSFSSFLSGPYLYSMPLLLMALVLSFVIAFVLALLTLQSNGVIKRSALQFVKILQSFPDFSYVFLIQIVVLAFYSKTGTLLLSFYSLGGERIYLVPILCLSVLPTLLFFKLFILLYEEEQQQSYVELARSKGLSQFEVLWKHCTSNVLRSVFYQSKSIVWLTLSTLLIIEYLFGIEGILYYLRSDFSPKGITFILLTVFIPFFLFYTFMELLMKKSDVERNAVFEKFNLRIFDEQEIRTSWKRILSKKLKSAKPFSFRFKNRMAIIIPLLLVVSFLSASLLYGVVADDEVEQIQYAYDEDGSIASSAPLAPSAEVVFGTDPYGFSIAQQLLVGIKYTIILSLLIATLRVALGYVFGLLYVFFLNNKARNIVNSIADGMHFLPLTLLVYILLLPVLISSGEWNSTLWERLAFQVLIMSAVVLPITASAIGNEMNETLKKDYVVSSVLMGGSLSWILTKHIQPQLWPKLVLMWTQHVVQVLQMFVHLGILNIFVGGALSQIDSPRLIPEIYELSGMISISREVFVTNQYWMILPPLAIFMMLIYCFTTIAEYLTQKPVVPVKVPVPNQSKEESSSAPSFTRIKKPQVNEETN</sequence>
<feature type="region of interest" description="Disordered" evidence="7">
    <location>
        <begin position="635"/>
        <end position="660"/>
    </location>
</feature>
<gene>
    <name evidence="9" type="ORF">ACFOEJ_09170</name>
</gene>
<dbReference type="RefSeq" id="WP_117312462.1">
    <property type="nucleotide sequence ID" value="NZ_JBHRUJ010000016.1"/>
</dbReference>
<evidence type="ECO:0000256" key="1">
    <source>
        <dbReference type="ARBA" id="ARBA00004141"/>
    </source>
</evidence>
<evidence type="ECO:0000256" key="3">
    <source>
        <dbReference type="ARBA" id="ARBA00022692"/>
    </source>
</evidence>
<dbReference type="PANTHER" id="PTHR43839:SF3">
    <property type="entry name" value="OLIGOPEPTIDE ABC TRANSPORTER, PERMEASE PROTEIN"/>
    <property type="match status" value="1"/>
</dbReference>
<keyword evidence="3 6" id="KW-0812">Transmembrane</keyword>
<evidence type="ECO:0000256" key="7">
    <source>
        <dbReference type="SAM" id="MobiDB-lite"/>
    </source>
</evidence>
<dbReference type="CDD" id="cd06261">
    <property type="entry name" value="TM_PBP2"/>
    <property type="match status" value="1"/>
</dbReference>
<keyword evidence="10" id="KW-1185">Reference proteome</keyword>
<keyword evidence="4 6" id="KW-1133">Transmembrane helix</keyword>
<dbReference type="Gene3D" id="1.10.3720.10">
    <property type="entry name" value="MetI-like"/>
    <property type="match status" value="2"/>
</dbReference>
<keyword evidence="5 6" id="KW-0472">Membrane</keyword>
<feature type="transmembrane region" description="Helical" evidence="6">
    <location>
        <begin position="408"/>
        <end position="432"/>
    </location>
</feature>
<evidence type="ECO:0000313" key="9">
    <source>
        <dbReference type="EMBL" id="MFC3211240.1"/>
    </source>
</evidence>
<feature type="transmembrane region" description="Helical" evidence="6">
    <location>
        <begin position="7"/>
        <end position="28"/>
    </location>
</feature>
<feature type="transmembrane region" description="Helical" evidence="6">
    <location>
        <begin position="546"/>
        <end position="566"/>
    </location>
</feature>
<comment type="similarity">
    <text evidence="6">Belongs to the binding-protein-dependent transport system permease family.</text>
</comment>
<comment type="caution">
    <text evidence="9">The sequence shown here is derived from an EMBL/GenBank/DDBJ whole genome shotgun (WGS) entry which is preliminary data.</text>
</comment>
<organism evidence="9 10">
    <name type="scientific">Planomicrobium okeanokoites</name>
    <name type="common">Planococcus okeanokoites</name>
    <name type="synonym">Flavobacterium okeanokoites</name>
    <dbReference type="NCBI Taxonomy" id="244"/>
    <lineage>
        <taxon>Bacteria</taxon>
        <taxon>Bacillati</taxon>
        <taxon>Bacillota</taxon>
        <taxon>Bacilli</taxon>
        <taxon>Bacillales</taxon>
        <taxon>Caryophanaceae</taxon>
        <taxon>Planomicrobium</taxon>
    </lineage>
</organism>
<reference evidence="10" key="1">
    <citation type="journal article" date="2019" name="Int. J. Syst. Evol. Microbiol.">
        <title>The Global Catalogue of Microorganisms (GCM) 10K type strain sequencing project: providing services to taxonomists for standard genome sequencing and annotation.</title>
        <authorList>
            <consortium name="The Broad Institute Genomics Platform"/>
            <consortium name="The Broad Institute Genome Sequencing Center for Infectious Disease"/>
            <person name="Wu L."/>
            <person name="Ma J."/>
        </authorList>
    </citation>
    <scope>NUCLEOTIDE SEQUENCE [LARGE SCALE GENOMIC DNA]</scope>
    <source>
        <strain evidence="10">CCM 320</strain>
    </source>
</reference>
<feature type="transmembrane region" description="Helical" evidence="6">
    <location>
        <begin position="126"/>
        <end position="144"/>
    </location>
</feature>
<feature type="transmembrane region" description="Helical" evidence="6">
    <location>
        <begin position="333"/>
        <end position="355"/>
    </location>
</feature>
<keyword evidence="2 6" id="KW-0813">Transport</keyword>
<dbReference type="Pfam" id="PF00528">
    <property type="entry name" value="BPD_transp_1"/>
    <property type="match status" value="1"/>
</dbReference>
<comment type="subcellular location">
    <subcellularLocation>
        <location evidence="6">Cell membrane</location>
        <topology evidence="6">Multi-pass membrane protein</topology>
    </subcellularLocation>
    <subcellularLocation>
        <location evidence="1">Membrane</location>
        <topology evidence="1">Multi-pass membrane protein</topology>
    </subcellularLocation>
</comment>
<dbReference type="EMBL" id="JBHRUJ010000016">
    <property type="protein sequence ID" value="MFC3211240.1"/>
    <property type="molecule type" value="Genomic_DNA"/>
</dbReference>
<evidence type="ECO:0000259" key="8">
    <source>
        <dbReference type="PROSITE" id="PS50928"/>
    </source>
</evidence>
<dbReference type="Proteomes" id="UP001595625">
    <property type="component" value="Unassembled WGS sequence"/>
</dbReference>
<dbReference type="InterPro" id="IPR000515">
    <property type="entry name" value="MetI-like"/>
</dbReference>
<evidence type="ECO:0000256" key="4">
    <source>
        <dbReference type="ARBA" id="ARBA00022989"/>
    </source>
</evidence>
<dbReference type="PANTHER" id="PTHR43839">
    <property type="entry name" value="OPPC IN A BINDING PROTEIN-DEPENDENT TRANSPORT SYSTEM"/>
    <property type="match status" value="1"/>
</dbReference>
<name>A0ABV7KP50_PLAOK</name>
<evidence type="ECO:0000256" key="6">
    <source>
        <dbReference type="RuleBase" id="RU363032"/>
    </source>
</evidence>